<reference evidence="4 5" key="1">
    <citation type="journal article" date="2014" name="Mol. Biol. Evol.">
        <title>Massive expansion of Ubiquitination-related gene families within the Chlamydiae.</title>
        <authorList>
            <person name="Domman D."/>
            <person name="Collingro A."/>
            <person name="Lagkouvardos I."/>
            <person name="Gehre L."/>
            <person name="Weinmaier T."/>
            <person name="Rattei T."/>
            <person name="Subtil A."/>
            <person name="Horn M."/>
        </authorList>
    </citation>
    <scope>NUCLEOTIDE SEQUENCE [LARGE SCALE GENOMIC DNA]</scope>
    <source>
        <strain evidence="4 5">OEW1</strain>
    </source>
</reference>
<dbReference type="PANTHER" id="PTHR43686:SF1">
    <property type="entry name" value="AMINOTRAN_5 DOMAIN-CONTAINING PROTEIN"/>
    <property type="match status" value="1"/>
</dbReference>
<dbReference type="InterPro" id="IPR011063">
    <property type="entry name" value="TilS/TtcA_N"/>
</dbReference>
<organism evidence="4 5">
    <name type="scientific">Parachlamydia acanthamoebae</name>
    <dbReference type="NCBI Taxonomy" id="83552"/>
    <lineage>
        <taxon>Bacteria</taxon>
        <taxon>Pseudomonadati</taxon>
        <taxon>Chlamydiota</taxon>
        <taxon>Chlamydiia</taxon>
        <taxon>Parachlamydiales</taxon>
        <taxon>Parachlamydiaceae</taxon>
        <taxon>Parachlamydia</taxon>
    </lineage>
</organism>
<dbReference type="PATRIC" id="fig|83552.4.peg.908"/>
<evidence type="ECO:0000313" key="4">
    <source>
        <dbReference type="EMBL" id="KIA77905.1"/>
    </source>
</evidence>
<comment type="caution">
    <text evidence="4">The sequence shown here is derived from an EMBL/GenBank/DDBJ whole genome shotgun (WGS) entry which is preliminary data.</text>
</comment>
<dbReference type="Proteomes" id="UP000031307">
    <property type="component" value="Unassembled WGS sequence"/>
</dbReference>
<dbReference type="CDD" id="cd24138">
    <property type="entry name" value="TtcA-like"/>
    <property type="match status" value="1"/>
</dbReference>
<feature type="binding site" evidence="2">
    <location>
        <position position="154"/>
    </location>
    <ligand>
        <name>ATP</name>
        <dbReference type="ChEBI" id="CHEBI:30616"/>
    </ligand>
</feature>
<dbReference type="GO" id="GO:0008033">
    <property type="term" value="P:tRNA processing"/>
    <property type="evidence" value="ECO:0007669"/>
    <property type="project" value="InterPro"/>
</dbReference>
<gene>
    <name evidence="4" type="primary">ttcA</name>
    <name evidence="4" type="ORF">DB43_FK00100</name>
</gene>
<feature type="binding site" evidence="2">
    <location>
        <position position="149"/>
    </location>
    <ligand>
        <name>ATP</name>
        <dbReference type="ChEBI" id="CHEBI:30616"/>
    </ligand>
</feature>
<dbReference type="InterPro" id="IPR014729">
    <property type="entry name" value="Rossmann-like_a/b/a_fold"/>
</dbReference>
<dbReference type="EMBL" id="JSAM01000055">
    <property type="protein sequence ID" value="KIA77905.1"/>
    <property type="molecule type" value="Genomic_DNA"/>
</dbReference>
<dbReference type="GO" id="GO:0016740">
    <property type="term" value="F:transferase activity"/>
    <property type="evidence" value="ECO:0007669"/>
    <property type="project" value="UniProtKB-KW"/>
</dbReference>
<keyword evidence="2" id="KW-0067">ATP-binding</keyword>
<dbReference type="PIRSF" id="PIRSF004976">
    <property type="entry name" value="ATPase_YdaO"/>
    <property type="match status" value="1"/>
</dbReference>
<feature type="binding site" evidence="2">
    <location>
        <position position="57"/>
    </location>
    <ligand>
        <name>ATP</name>
        <dbReference type="ChEBI" id="CHEBI:30616"/>
    </ligand>
</feature>
<dbReference type="InterPro" id="IPR035107">
    <property type="entry name" value="tRNA_thiolation_TtcA_Ctu1"/>
</dbReference>
<dbReference type="Pfam" id="PF01171">
    <property type="entry name" value="ATP_bind_3"/>
    <property type="match status" value="1"/>
</dbReference>
<protein>
    <submittedName>
        <fullName evidence="4">tRNA 2-thiocytidine biosynthesis protein TtcA</fullName>
    </submittedName>
</protein>
<sequence>MSEFYITVKHMLDLPLAQPPWSGLGKRLESMVRKALFEFQMVSDSPKIAIALSGGKDSLALLFLLKAISGRGFPPFELFAVHVHGAFSCGAGVNLDYLRAICTRLEIPFLMRESTQTLESLECYGCSRERRRLLFEAAKSVGATTIAFGHHRDDSAQTLLMNLLHKAEFAANLPKLHMREYGVTIIRPLIYVAEKEISTFAEQHGFKRITCRCPVGQNSMRRQVDQLLTQLEELFPNARENIAKAGLLYGSDKAKNP</sequence>
<evidence type="ECO:0000259" key="3">
    <source>
        <dbReference type="Pfam" id="PF01171"/>
    </source>
</evidence>
<dbReference type="GO" id="GO:0005524">
    <property type="term" value="F:ATP binding"/>
    <property type="evidence" value="ECO:0007669"/>
    <property type="project" value="UniProtKB-KW"/>
</dbReference>
<feature type="domain" description="tRNA(Ile)-lysidine/2-thiocytidine synthase N-terminal" evidence="3">
    <location>
        <begin position="47"/>
        <end position="207"/>
    </location>
</feature>
<keyword evidence="1" id="KW-0808">Transferase</keyword>
<feature type="binding site" evidence="2">
    <location>
        <position position="83"/>
    </location>
    <ligand>
        <name>ATP</name>
        <dbReference type="ChEBI" id="CHEBI:30616"/>
    </ligand>
</feature>
<evidence type="ECO:0000256" key="1">
    <source>
        <dbReference type="ARBA" id="ARBA00022679"/>
    </source>
</evidence>
<dbReference type="Gene3D" id="3.40.50.620">
    <property type="entry name" value="HUPs"/>
    <property type="match status" value="1"/>
</dbReference>
<dbReference type="AlphaFoldDB" id="A0A0C1CA75"/>
<evidence type="ECO:0000313" key="5">
    <source>
        <dbReference type="Proteomes" id="UP000031307"/>
    </source>
</evidence>
<evidence type="ECO:0000256" key="2">
    <source>
        <dbReference type="PIRSR" id="PIRSR004976-51"/>
    </source>
</evidence>
<proteinExistence type="predicted"/>
<name>A0A0C1CA75_9BACT</name>
<accession>A0A0C1CA75</accession>
<keyword evidence="2" id="KW-0547">Nucleotide-binding</keyword>
<feature type="binding site" evidence="2">
    <location>
        <begin position="51"/>
        <end position="53"/>
    </location>
    <ligand>
        <name>ATP</name>
        <dbReference type="ChEBI" id="CHEBI:30616"/>
    </ligand>
</feature>
<dbReference type="PANTHER" id="PTHR43686">
    <property type="entry name" value="SULFURTRANSFERASE-RELATED"/>
    <property type="match status" value="1"/>
</dbReference>
<dbReference type="SUPFAM" id="SSF52402">
    <property type="entry name" value="Adenine nucleotide alpha hydrolases-like"/>
    <property type="match status" value="1"/>
</dbReference>